<evidence type="ECO:0000256" key="2">
    <source>
        <dbReference type="RuleBase" id="RU003616"/>
    </source>
</evidence>
<proteinExistence type="inferred from homology"/>
<dbReference type="RefSeq" id="WP_090994415.1">
    <property type="nucleotide sequence ID" value="NZ_FOPP01000006.1"/>
</dbReference>
<dbReference type="InterPro" id="IPR002068">
    <property type="entry name" value="A-crystallin/Hsp20_dom"/>
</dbReference>
<gene>
    <name evidence="4" type="ORF">SAMN04489864_106269</name>
</gene>
<sequence length="148" mass="16815">MTLVKFNSDKNKSEGTLIPSFNNVFDSIFTDSFFSGRDIAVVPAVNICETPDHFQIELAAPGLVKEEFKINLERNLLSISVEKEQENQQQGKNFSRREFSYTSFVRSFTLPESADENNIEAKYNDGILLLQIAKREEAKVTTRQISIS</sequence>
<dbReference type="InterPro" id="IPR008978">
    <property type="entry name" value="HSP20-like_chaperone"/>
</dbReference>
<dbReference type="InterPro" id="IPR031107">
    <property type="entry name" value="Small_HSP"/>
</dbReference>
<dbReference type="PROSITE" id="PS01031">
    <property type="entry name" value="SHSP"/>
    <property type="match status" value="1"/>
</dbReference>
<organism evidence="4 5">
    <name type="scientific">Pedobacter insulae</name>
    <dbReference type="NCBI Taxonomy" id="414048"/>
    <lineage>
        <taxon>Bacteria</taxon>
        <taxon>Pseudomonadati</taxon>
        <taxon>Bacteroidota</taxon>
        <taxon>Sphingobacteriia</taxon>
        <taxon>Sphingobacteriales</taxon>
        <taxon>Sphingobacteriaceae</taxon>
        <taxon>Pedobacter</taxon>
    </lineage>
</organism>
<dbReference type="OrthoDB" id="9814487at2"/>
<dbReference type="CDD" id="cd06464">
    <property type="entry name" value="ACD_sHsps-like"/>
    <property type="match status" value="1"/>
</dbReference>
<accession>A0A1I2Y720</accession>
<keyword evidence="5" id="KW-1185">Reference proteome</keyword>
<dbReference type="STRING" id="414048.SAMN04489864_106269"/>
<evidence type="ECO:0000256" key="1">
    <source>
        <dbReference type="PROSITE-ProRule" id="PRU00285"/>
    </source>
</evidence>
<name>A0A1I2Y720_9SPHI</name>
<dbReference type="PANTHER" id="PTHR11527">
    <property type="entry name" value="HEAT-SHOCK PROTEIN 20 FAMILY MEMBER"/>
    <property type="match status" value="1"/>
</dbReference>
<evidence type="ECO:0000313" key="5">
    <source>
        <dbReference type="Proteomes" id="UP000199666"/>
    </source>
</evidence>
<dbReference type="AlphaFoldDB" id="A0A1I2Y720"/>
<protein>
    <submittedName>
        <fullName evidence="4">HSP20 family protein</fullName>
    </submittedName>
</protein>
<evidence type="ECO:0000313" key="4">
    <source>
        <dbReference type="EMBL" id="SFH21534.1"/>
    </source>
</evidence>
<feature type="domain" description="SHSP" evidence="3">
    <location>
        <begin position="36"/>
        <end position="148"/>
    </location>
</feature>
<dbReference type="SUPFAM" id="SSF49764">
    <property type="entry name" value="HSP20-like chaperones"/>
    <property type="match status" value="1"/>
</dbReference>
<reference evidence="4 5" key="1">
    <citation type="submission" date="2016-10" db="EMBL/GenBank/DDBJ databases">
        <authorList>
            <person name="de Groot N.N."/>
        </authorList>
    </citation>
    <scope>NUCLEOTIDE SEQUENCE [LARGE SCALE GENOMIC DNA]</scope>
    <source>
        <strain evidence="4 5">DSM 18684</strain>
    </source>
</reference>
<dbReference type="Proteomes" id="UP000199666">
    <property type="component" value="Unassembled WGS sequence"/>
</dbReference>
<evidence type="ECO:0000259" key="3">
    <source>
        <dbReference type="PROSITE" id="PS01031"/>
    </source>
</evidence>
<dbReference type="Pfam" id="PF00011">
    <property type="entry name" value="HSP20"/>
    <property type="match status" value="1"/>
</dbReference>
<dbReference type="Gene3D" id="2.60.40.790">
    <property type="match status" value="1"/>
</dbReference>
<dbReference type="EMBL" id="FOPP01000006">
    <property type="protein sequence ID" value="SFH21534.1"/>
    <property type="molecule type" value="Genomic_DNA"/>
</dbReference>
<comment type="similarity">
    <text evidence="1 2">Belongs to the small heat shock protein (HSP20) family.</text>
</comment>